<protein>
    <submittedName>
        <fullName evidence="3">LAFE_0E13124g1_1</fullName>
    </submittedName>
</protein>
<accession>A0A1G4MDZ0</accession>
<dbReference type="Proteomes" id="UP000190831">
    <property type="component" value="Chromosome E"/>
</dbReference>
<dbReference type="AlphaFoldDB" id="A0A1G4MDZ0"/>
<dbReference type="InterPro" id="IPR017210">
    <property type="entry name" value="APP1"/>
</dbReference>
<feature type="compositionally biased region" description="Low complexity" evidence="1">
    <location>
        <begin position="140"/>
        <end position="154"/>
    </location>
</feature>
<name>A0A1G4MDZ0_LACFM</name>
<dbReference type="InterPro" id="IPR052935">
    <property type="entry name" value="Mg2+_PAP"/>
</dbReference>
<organism evidence="3 4">
    <name type="scientific">Lachancea fermentati</name>
    <name type="common">Zygosaccharomyces fermentati</name>
    <dbReference type="NCBI Taxonomy" id="4955"/>
    <lineage>
        <taxon>Eukaryota</taxon>
        <taxon>Fungi</taxon>
        <taxon>Dikarya</taxon>
        <taxon>Ascomycota</taxon>
        <taxon>Saccharomycotina</taxon>
        <taxon>Saccharomycetes</taxon>
        <taxon>Saccharomycetales</taxon>
        <taxon>Saccharomycetaceae</taxon>
        <taxon>Lachancea</taxon>
    </lineage>
</organism>
<dbReference type="PANTHER" id="PTHR28208:SF3">
    <property type="entry name" value="PHOSPHATIDATE PHOSPHATASE APP1"/>
    <property type="match status" value="1"/>
</dbReference>
<dbReference type="PIRSF" id="PIRSF037464">
    <property type="entry name" value="UCP037464_APP1"/>
    <property type="match status" value="1"/>
</dbReference>
<evidence type="ECO:0000256" key="1">
    <source>
        <dbReference type="SAM" id="MobiDB-lite"/>
    </source>
</evidence>
<dbReference type="STRING" id="4955.A0A1G4MDZ0"/>
<keyword evidence="4" id="KW-1185">Reference proteome</keyword>
<feature type="domain" description="Phosphatidate phosphatase APP1 catalytic" evidence="2">
    <location>
        <begin position="241"/>
        <end position="391"/>
    </location>
</feature>
<feature type="region of interest" description="Disordered" evidence="1">
    <location>
        <begin position="447"/>
        <end position="494"/>
    </location>
</feature>
<dbReference type="PANTHER" id="PTHR28208">
    <property type="entry name" value="PHOSPHATIDATE PHOSPHATASE APP1"/>
    <property type="match status" value="1"/>
</dbReference>
<gene>
    <name evidence="3" type="ORF">LAFE_0E13124G</name>
</gene>
<reference evidence="4" key="1">
    <citation type="submission" date="2016-03" db="EMBL/GenBank/DDBJ databases">
        <authorList>
            <person name="Devillers H."/>
        </authorList>
    </citation>
    <scope>NUCLEOTIDE SEQUENCE [LARGE SCALE GENOMIC DNA]</scope>
</reference>
<dbReference type="InterPro" id="IPR019236">
    <property type="entry name" value="APP1_cat"/>
</dbReference>
<dbReference type="GO" id="GO:0008195">
    <property type="term" value="F:phosphatidate phosphatase activity"/>
    <property type="evidence" value="ECO:0007669"/>
    <property type="project" value="InterPro"/>
</dbReference>
<dbReference type="GO" id="GO:0030479">
    <property type="term" value="C:actin cortical patch"/>
    <property type="evidence" value="ECO:0007669"/>
    <property type="project" value="TreeGrafter"/>
</dbReference>
<dbReference type="OMA" id="IYIRCCK"/>
<sequence>MNNADEFRSNTTLSKRQRLLNIMKTTRDVYVPTFTSTISQLKSDAGSTIRNYYDGTTARSTTMGSHLWPPDMKTMVYPSYTRLLDDGQFETHIRGLVYTPETMNRKSKLILSLCRQLVRPTSPGEKNIAEEQLESQSLNDSDSTIDTASTSSSIGLDTSDEDTLRTRIAGFLQKHITGVTLGIEMSNGPTQDITYVTTDNWGNYNIKVITGFQPKDIRVAIDSPGGMALSCPVTFVKNSGFAVVSDVDDTIKHTGVTGDKRSMFCNVFVNSFSTWIIPGMSLWYNTLRDTENVDFFYVSNSPYQVFPILQGYIMNHFPLGPMFLKQYSGNMLSSLMTSSAKRKLGSITNILRDFPHKRFILVGDSGERDLEAYTATAKEFPNQVAGIYIRCCKDSMSDFEVNDVKVMQELNRMIQDKYLNELHHEGGKLNAQNKGEHQASDIPDLITFDDENRKRPSPPIPTKKPLLTKKQENEIQASKKIPPPPPPRKPTHLRLQETDLPPVSSTRDMEPVSEPVFCTPSSQNDYGTYATFFDSRADTWRERVMTSITELKDCGADIRFMFFMEPELCLEDSIQMIREQK</sequence>
<dbReference type="OrthoDB" id="541883at2759"/>
<proteinExistence type="predicted"/>
<evidence type="ECO:0000259" key="2">
    <source>
        <dbReference type="Pfam" id="PF09949"/>
    </source>
</evidence>
<dbReference type="Pfam" id="PF09949">
    <property type="entry name" value="APP1_cat"/>
    <property type="match status" value="1"/>
</dbReference>
<evidence type="ECO:0000313" key="3">
    <source>
        <dbReference type="EMBL" id="SCW02053.1"/>
    </source>
</evidence>
<evidence type="ECO:0000313" key="4">
    <source>
        <dbReference type="Proteomes" id="UP000190831"/>
    </source>
</evidence>
<dbReference type="EMBL" id="LT598488">
    <property type="protein sequence ID" value="SCW02053.1"/>
    <property type="molecule type" value="Genomic_DNA"/>
</dbReference>
<feature type="region of interest" description="Disordered" evidence="1">
    <location>
        <begin position="133"/>
        <end position="158"/>
    </location>
</feature>